<protein>
    <submittedName>
        <fullName evidence="2">Chromosome partition protein Smc</fullName>
    </submittedName>
</protein>
<name>A0A8J6AXR4_9EUKA</name>
<dbReference type="AlphaFoldDB" id="A0A8J6AXR4"/>
<dbReference type="PANTHER" id="PTHR37027:SF2">
    <property type="entry name" value="CHROMOSOME UNDETERMINED SCAFFOLD_148, WHOLE GENOME SHOTGUN SEQUENCE"/>
    <property type="match status" value="1"/>
</dbReference>
<gene>
    <name evidence="2" type="ORF">J8273_4473</name>
</gene>
<evidence type="ECO:0000313" key="2">
    <source>
        <dbReference type="EMBL" id="KAG9394110.1"/>
    </source>
</evidence>
<dbReference type="Proteomes" id="UP000717585">
    <property type="component" value="Unassembled WGS sequence"/>
</dbReference>
<keyword evidence="3" id="KW-1185">Reference proteome</keyword>
<dbReference type="PANTHER" id="PTHR37027">
    <property type="entry name" value="KDE4"/>
    <property type="match status" value="1"/>
</dbReference>
<feature type="coiled-coil region" evidence="1">
    <location>
        <begin position="16"/>
        <end position="61"/>
    </location>
</feature>
<proteinExistence type="predicted"/>
<evidence type="ECO:0000256" key="1">
    <source>
        <dbReference type="SAM" id="Coils"/>
    </source>
</evidence>
<sequence>MNFENYAPGDHKQSRLMQFNSKLESLSQTLTNERRQTTHRYEQLNSELNDKYHDLERLRNERIAFLEDNLAQLKEAIPSSPEEHKDDGNATADVDATLRLNLSSLVKERESSEARLISALQSRLDAVVREFEQDSTQAENMRSQRENAATTDVSRLQEELNEVIELGQEADEELEQAIDVELKKLRSNLEADRIKGQNVHQNLMDKFETVTDKLNGLLADEAKARQEGEAILIDLLEATCFKVNEARSL</sequence>
<dbReference type="EMBL" id="JAHDYR010000017">
    <property type="protein sequence ID" value="KAG9394110.1"/>
    <property type="molecule type" value="Genomic_DNA"/>
</dbReference>
<comment type="caution">
    <text evidence="2">The sequence shown here is derived from an EMBL/GenBank/DDBJ whole genome shotgun (WGS) entry which is preliminary data.</text>
</comment>
<keyword evidence="1" id="KW-0175">Coiled coil</keyword>
<evidence type="ECO:0000313" key="3">
    <source>
        <dbReference type="Proteomes" id="UP000717585"/>
    </source>
</evidence>
<organism evidence="2 3">
    <name type="scientific">Carpediemonas membranifera</name>
    <dbReference type="NCBI Taxonomy" id="201153"/>
    <lineage>
        <taxon>Eukaryota</taxon>
        <taxon>Metamonada</taxon>
        <taxon>Carpediemonas-like organisms</taxon>
        <taxon>Carpediemonas</taxon>
    </lineage>
</organism>
<accession>A0A8J6AXR4</accession>
<dbReference type="InterPro" id="IPR038835">
    <property type="entry name" value="Giardin_beta-like"/>
</dbReference>
<reference evidence="2" key="1">
    <citation type="submission" date="2021-05" db="EMBL/GenBank/DDBJ databases">
        <title>A free-living protist that lacks canonical eukaryotic 1 DNA replication and segregation systems.</title>
        <authorList>
            <person name="Salas-Leiva D.E."/>
            <person name="Tromer E.C."/>
            <person name="Curtis B.A."/>
            <person name="Jerlstrom-Hultqvist J."/>
            <person name="Kolisko M."/>
            <person name="Yi Z."/>
            <person name="Salas-Leiva J.S."/>
            <person name="Gallot-Lavallee L."/>
            <person name="Kops G.J.P.L."/>
            <person name="Archibald J.M."/>
            <person name="Simpson A.G.B."/>
            <person name="Roger A.J."/>
        </authorList>
    </citation>
    <scope>NUCLEOTIDE SEQUENCE</scope>
    <source>
        <strain evidence="2">BICM</strain>
    </source>
</reference>